<accession>A0A9E7FWP1</accession>
<sequence length="33" mass="3928">MKLIRSKSYQKLTKSRIITIILHKFKLLALITQ</sequence>
<dbReference type="EMBL" id="CP097507">
    <property type="protein sequence ID" value="URE02267.1"/>
    <property type="molecule type" value="Genomic_DNA"/>
</dbReference>
<gene>
    <name evidence="1" type="ORF">MUK42_21029</name>
</gene>
<evidence type="ECO:0000313" key="2">
    <source>
        <dbReference type="Proteomes" id="UP001055439"/>
    </source>
</evidence>
<dbReference type="AlphaFoldDB" id="A0A9E7FWP1"/>
<evidence type="ECO:0000313" key="1">
    <source>
        <dbReference type="EMBL" id="URE02267.1"/>
    </source>
</evidence>
<reference evidence="1" key="1">
    <citation type="submission" date="2022-05" db="EMBL/GenBank/DDBJ databases">
        <title>The Musa troglodytarum L. genome provides insights into the mechanism of non-climacteric behaviour and enrichment of carotenoids.</title>
        <authorList>
            <person name="Wang J."/>
        </authorList>
    </citation>
    <scope>NUCLEOTIDE SEQUENCE</scope>
    <source>
        <tissue evidence="1">Leaf</tissue>
    </source>
</reference>
<dbReference type="Proteomes" id="UP001055439">
    <property type="component" value="Chromosome 5"/>
</dbReference>
<protein>
    <submittedName>
        <fullName evidence="1">Uncharacterized protein</fullName>
    </submittedName>
</protein>
<name>A0A9E7FWP1_9LILI</name>
<organism evidence="1 2">
    <name type="scientific">Musa troglodytarum</name>
    <name type="common">fe'i banana</name>
    <dbReference type="NCBI Taxonomy" id="320322"/>
    <lineage>
        <taxon>Eukaryota</taxon>
        <taxon>Viridiplantae</taxon>
        <taxon>Streptophyta</taxon>
        <taxon>Embryophyta</taxon>
        <taxon>Tracheophyta</taxon>
        <taxon>Spermatophyta</taxon>
        <taxon>Magnoliopsida</taxon>
        <taxon>Liliopsida</taxon>
        <taxon>Zingiberales</taxon>
        <taxon>Musaceae</taxon>
        <taxon>Musa</taxon>
    </lineage>
</organism>
<proteinExistence type="predicted"/>
<keyword evidence="2" id="KW-1185">Reference proteome</keyword>